<organism evidence="2 3">
    <name type="scientific">Striga asiatica</name>
    <name type="common">Asiatic witchweed</name>
    <name type="synonym">Buchnera asiatica</name>
    <dbReference type="NCBI Taxonomy" id="4170"/>
    <lineage>
        <taxon>Eukaryota</taxon>
        <taxon>Viridiplantae</taxon>
        <taxon>Streptophyta</taxon>
        <taxon>Embryophyta</taxon>
        <taxon>Tracheophyta</taxon>
        <taxon>Spermatophyta</taxon>
        <taxon>Magnoliopsida</taxon>
        <taxon>eudicotyledons</taxon>
        <taxon>Gunneridae</taxon>
        <taxon>Pentapetalae</taxon>
        <taxon>asterids</taxon>
        <taxon>lamiids</taxon>
        <taxon>Lamiales</taxon>
        <taxon>Orobanchaceae</taxon>
        <taxon>Buchnereae</taxon>
        <taxon>Striga</taxon>
    </lineage>
</organism>
<evidence type="ECO:0000313" key="2">
    <source>
        <dbReference type="EMBL" id="GER25767.1"/>
    </source>
</evidence>
<reference evidence="3" key="1">
    <citation type="journal article" date="2019" name="Curr. Biol.">
        <title>Genome Sequence of Striga asiatica Provides Insight into the Evolution of Plant Parasitism.</title>
        <authorList>
            <person name="Yoshida S."/>
            <person name="Kim S."/>
            <person name="Wafula E.K."/>
            <person name="Tanskanen J."/>
            <person name="Kim Y.M."/>
            <person name="Honaas L."/>
            <person name="Yang Z."/>
            <person name="Spallek T."/>
            <person name="Conn C.E."/>
            <person name="Ichihashi Y."/>
            <person name="Cheong K."/>
            <person name="Cui S."/>
            <person name="Der J.P."/>
            <person name="Gundlach H."/>
            <person name="Jiao Y."/>
            <person name="Hori C."/>
            <person name="Ishida J.K."/>
            <person name="Kasahara H."/>
            <person name="Kiba T."/>
            <person name="Kim M.S."/>
            <person name="Koo N."/>
            <person name="Laohavisit A."/>
            <person name="Lee Y.H."/>
            <person name="Lumba S."/>
            <person name="McCourt P."/>
            <person name="Mortimer J.C."/>
            <person name="Mutuku J.M."/>
            <person name="Nomura T."/>
            <person name="Sasaki-Sekimoto Y."/>
            <person name="Seto Y."/>
            <person name="Wang Y."/>
            <person name="Wakatake T."/>
            <person name="Sakakibara H."/>
            <person name="Demura T."/>
            <person name="Yamaguchi S."/>
            <person name="Yoneyama K."/>
            <person name="Manabe R.I."/>
            <person name="Nelson D.C."/>
            <person name="Schulman A.H."/>
            <person name="Timko M.P."/>
            <person name="dePamphilis C.W."/>
            <person name="Choi D."/>
            <person name="Shirasu K."/>
        </authorList>
    </citation>
    <scope>NUCLEOTIDE SEQUENCE [LARGE SCALE GENOMIC DNA]</scope>
    <source>
        <strain evidence="3">cv. UVA1</strain>
    </source>
</reference>
<feature type="region of interest" description="Disordered" evidence="1">
    <location>
        <begin position="203"/>
        <end position="244"/>
    </location>
</feature>
<accession>A0A5A7NZF9</accession>
<proteinExistence type="predicted"/>
<keyword evidence="3" id="KW-1185">Reference proteome</keyword>
<sequence length="264" mass="29434">MNRNTKYVLVGPPDHARGPLPRFEILARTCDDSIRPRLHSEDIRLNVAAGVGAPMGLQTYSVVHRWVYKNRSISIIAQITSEKTREKEGERIMDGNPDTIDTIAPSIPSHISSSPSNHPSSLKLLTNGTHTFKTLTRPAARRITLPYPTASNTLYTTRKIRARKPGPSPRASTAFRILSDESIHTETNSAMRPIFCETPHIHSRSERHRVIPSSEDSASWRSNDERVPERPVRASDKMSGSEESVNSLLASMYSTCSWAETRGP</sequence>
<gene>
    <name evidence="2" type="ORF">STAS_01367</name>
</gene>
<evidence type="ECO:0000256" key="1">
    <source>
        <dbReference type="SAM" id="MobiDB-lite"/>
    </source>
</evidence>
<dbReference type="EMBL" id="BKCP01000447">
    <property type="protein sequence ID" value="GER25767.1"/>
    <property type="molecule type" value="Genomic_DNA"/>
</dbReference>
<evidence type="ECO:0000313" key="3">
    <source>
        <dbReference type="Proteomes" id="UP000325081"/>
    </source>
</evidence>
<name>A0A5A7NZF9_STRAF</name>
<dbReference type="AlphaFoldDB" id="A0A5A7NZF9"/>
<feature type="compositionally biased region" description="Basic and acidic residues" evidence="1">
    <location>
        <begin position="222"/>
        <end position="240"/>
    </location>
</feature>
<protein>
    <submittedName>
        <fullName evidence="2">DNA polymerase IV 1</fullName>
    </submittedName>
</protein>
<dbReference type="Proteomes" id="UP000325081">
    <property type="component" value="Unassembled WGS sequence"/>
</dbReference>
<comment type="caution">
    <text evidence="2">The sequence shown here is derived from an EMBL/GenBank/DDBJ whole genome shotgun (WGS) entry which is preliminary data.</text>
</comment>